<name>A0A1S7LJ48_MAGMO</name>
<gene>
    <name evidence="2" type="ORF">MAGMO_2011</name>
</gene>
<proteinExistence type="predicted"/>
<evidence type="ECO:0000256" key="1">
    <source>
        <dbReference type="SAM" id="MobiDB-lite"/>
    </source>
</evidence>
<sequence>MGRRGTRHSTLLPGAARVAKALKKGGYLPHPGPIDPKGGKGGSLRIKISSDPSRTRIRVAGGGVQELFLYGEVEINAVWSLLSDSFGSQVMEAIADTRH</sequence>
<feature type="region of interest" description="Disordered" evidence="1">
    <location>
        <begin position="25"/>
        <end position="48"/>
    </location>
</feature>
<organism evidence="2">
    <name type="scientific">Magnetococcus massalia (strain MO-1)</name>
    <dbReference type="NCBI Taxonomy" id="451514"/>
    <lineage>
        <taxon>Bacteria</taxon>
        <taxon>Pseudomonadati</taxon>
        <taxon>Pseudomonadota</taxon>
        <taxon>Magnetococcia</taxon>
        <taxon>Magnetococcales</taxon>
        <taxon>Magnetococcaceae</taxon>
        <taxon>Magnetococcus</taxon>
    </lineage>
</organism>
<reference evidence="2" key="1">
    <citation type="submission" date="2015-04" db="EMBL/GenBank/DDBJ databases">
        <authorList>
            <person name="Syromyatnikov M.Y."/>
            <person name="Popov V.N."/>
        </authorList>
    </citation>
    <scope>NUCLEOTIDE SEQUENCE</scope>
    <source>
        <strain evidence="2">MO-1</strain>
    </source>
</reference>
<protein>
    <submittedName>
        <fullName evidence="2">Uncharacterized protein</fullName>
    </submittedName>
</protein>
<dbReference type="EMBL" id="LO017727">
    <property type="protein sequence ID" value="CRH06184.1"/>
    <property type="molecule type" value="Genomic_DNA"/>
</dbReference>
<dbReference type="AlphaFoldDB" id="A0A1S7LJ48"/>
<evidence type="ECO:0000313" key="2">
    <source>
        <dbReference type="EMBL" id="CRH06184.1"/>
    </source>
</evidence>
<accession>A0A1S7LJ48</accession>